<reference evidence="7 8" key="1">
    <citation type="submission" date="2018-10" db="EMBL/GenBank/DDBJ databases">
        <title>Butyricimonas faecalis sp. nov., isolated from human faeces and emended description of the genus Butyricimonas.</title>
        <authorList>
            <person name="Le Roy T."/>
            <person name="Van der Smissen P."/>
            <person name="Paquot A."/>
            <person name="Delzenne N."/>
            <person name="Muccioli G."/>
            <person name="Collet J.-F."/>
            <person name="Cani P.D."/>
        </authorList>
    </citation>
    <scope>NUCLEOTIDE SEQUENCE [LARGE SCALE GENOMIC DNA]</scope>
    <source>
        <strain evidence="7 8">H184</strain>
    </source>
</reference>
<keyword evidence="8" id="KW-1185">Reference proteome</keyword>
<feature type="transmembrane region" description="Helical" evidence="6">
    <location>
        <begin position="156"/>
        <end position="179"/>
    </location>
</feature>
<gene>
    <name evidence="7" type="ORF">D8S85_20590</name>
</gene>
<keyword evidence="2" id="KW-1003">Cell membrane</keyword>
<evidence type="ECO:0000256" key="4">
    <source>
        <dbReference type="ARBA" id="ARBA00022989"/>
    </source>
</evidence>
<name>A0A3S9VYU2_9BACT</name>
<dbReference type="KEGG" id="buy:D8S85_20590"/>
<feature type="transmembrane region" description="Helical" evidence="6">
    <location>
        <begin position="411"/>
        <end position="435"/>
    </location>
</feature>
<feature type="transmembrane region" description="Helical" evidence="6">
    <location>
        <begin position="84"/>
        <end position="109"/>
    </location>
</feature>
<evidence type="ECO:0000256" key="3">
    <source>
        <dbReference type="ARBA" id="ARBA00022692"/>
    </source>
</evidence>
<dbReference type="Pfam" id="PF01943">
    <property type="entry name" value="Polysacc_synt"/>
    <property type="match status" value="1"/>
</dbReference>
<evidence type="ECO:0000313" key="7">
    <source>
        <dbReference type="EMBL" id="AZS31710.1"/>
    </source>
</evidence>
<evidence type="ECO:0000256" key="1">
    <source>
        <dbReference type="ARBA" id="ARBA00004651"/>
    </source>
</evidence>
<feature type="transmembrane region" description="Helical" evidence="6">
    <location>
        <begin position="379"/>
        <end position="405"/>
    </location>
</feature>
<evidence type="ECO:0000256" key="5">
    <source>
        <dbReference type="ARBA" id="ARBA00023136"/>
    </source>
</evidence>
<dbReference type="InterPro" id="IPR050833">
    <property type="entry name" value="Poly_Biosynth_Transport"/>
</dbReference>
<feature type="transmembrane region" description="Helical" evidence="6">
    <location>
        <begin position="124"/>
        <end position="144"/>
    </location>
</feature>
<protein>
    <submittedName>
        <fullName evidence="7">Polysaccharide biosynthesis protein</fullName>
    </submittedName>
</protein>
<organism evidence="7 8">
    <name type="scientific">Butyricimonas faecalis</name>
    <dbReference type="NCBI Taxonomy" id="2093856"/>
    <lineage>
        <taxon>Bacteria</taxon>
        <taxon>Pseudomonadati</taxon>
        <taxon>Bacteroidota</taxon>
        <taxon>Bacteroidia</taxon>
        <taxon>Bacteroidales</taxon>
        <taxon>Odoribacteraceae</taxon>
        <taxon>Butyricimonas</taxon>
    </lineage>
</organism>
<proteinExistence type="predicted"/>
<feature type="transmembrane region" description="Helical" evidence="6">
    <location>
        <begin position="340"/>
        <end position="359"/>
    </location>
</feature>
<dbReference type="InterPro" id="IPR002797">
    <property type="entry name" value="Polysacc_synth"/>
</dbReference>
<feature type="transmembrane region" description="Helical" evidence="6">
    <location>
        <begin position="447"/>
        <end position="466"/>
    </location>
</feature>
<feature type="transmembrane region" description="Helical" evidence="6">
    <location>
        <begin position="472"/>
        <end position="492"/>
    </location>
</feature>
<evidence type="ECO:0000256" key="2">
    <source>
        <dbReference type="ARBA" id="ARBA00022475"/>
    </source>
</evidence>
<feature type="transmembrane region" description="Helical" evidence="6">
    <location>
        <begin position="20"/>
        <end position="44"/>
    </location>
</feature>
<comment type="subcellular location">
    <subcellularLocation>
        <location evidence="1">Cell membrane</location>
        <topology evidence="1">Multi-pass membrane protein</topology>
    </subcellularLocation>
</comment>
<keyword evidence="4 6" id="KW-1133">Transmembrane helix</keyword>
<dbReference type="PANTHER" id="PTHR30250">
    <property type="entry name" value="PST FAMILY PREDICTED COLANIC ACID TRANSPORTER"/>
    <property type="match status" value="1"/>
</dbReference>
<dbReference type="EMBL" id="CP032819">
    <property type="protein sequence ID" value="AZS31710.1"/>
    <property type="molecule type" value="Genomic_DNA"/>
</dbReference>
<feature type="transmembrane region" description="Helical" evidence="6">
    <location>
        <begin position="293"/>
        <end position="317"/>
    </location>
</feature>
<dbReference type="OrthoDB" id="1224790at2"/>
<dbReference type="Proteomes" id="UP000270673">
    <property type="component" value="Chromosome"/>
</dbReference>
<dbReference type="AlphaFoldDB" id="A0A3S9VYU2"/>
<sequence length="498" mass="55550">MTGENVIFLLHRDHVVDEKIFAWFSWGTSPRIFLTLVLYDEVFFRNNKNLMNRRKVIDCLPSFLRKLYDRILLSDIGSRMARGAFWTFCGTVLGKFFVLIAGIVVANILGKEQYGELGLVRSTINMFVIFGAAGLGITATKYIAEFRNTDKKKVASIYILTNGFALVTGFLAMLGVLLAAPYLANKTLNAPHLVEEIRFGAVLLFISVVNSAQLGTLSGFEDFRSSALTTFFSSMAEFIFMIVGAYFYGVMGALLGYGVGYVVVTALYFVFIRRNMLHYGICMDYRAVRAKDITVLYNFSIPAAFSSLLVGPVFWIVRTMLANTSDGYGELGIYEAADQWKVVILFVPSAISGILLPILTNTLSEGNNKSYWKVLKYNIYLNAGLTFVLALIVSLCASFIMQMYGEGFDDVWTLIIISFSTIFTSVASVVGIVIASYGKMWIGFGFNLLWAVLFILFADILLSYGFGAIGVAWALLFAYMLHCAFMIVYLLIKMKYDS</sequence>
<dbReference type="GO" id="GO:0005886">
    <property type="term" value="C:plasma membrane"/>
    <property type="evidence" value="ECO:0007669"/>
    <property type="project" value="UniProtKB-SubCell"/>
</dbReference>
<feature type="transmembrane region" description="Helical" evidence="6">
    <location>
        <begin position="227"/>
        <end position="248"/>
    </location>
</feature>
<dbReference type="PANTHER" id="PTHR30250:SF11">
    <property type="entry name" value="O-ANTIGEN TRANSPORTER-RELATED"/>
    <property type="match status" value="1"/>
</dbReference>
<accession>A0A3S9VYU2</accession>
<feature type="transmembrane region" description="Helical" evidence="6">
    <location>
        <begin position="254"/>
        <end position="272"/>
    </location>
</feature>
<evidence type="ECO:0000256" key="6">
    <source>
        <dbReference type="SAM" id="Phobius"/>
    </source>
</evidence>
<evidence type="ECO:0000313" key="8">
    <source>
        <dbReference type="Proteomes" id="UP000270673"/>
    </source>
</evidence>
<dbReference type="RefSeq" id="WP_106624131.1">
    <property type="nucleotide sequence ID" value="NZ_CP032819.1"/>
</dbReference>
<feature type="transmembrane region" description="Helical" evidence="6">
    <location>
        <begin position="199"/>
        <end position="220"/>
    </location>
</feature>
<keyword evidence="3 6" id="KW-0812">Transmembrane</keyword>
<keyword evidence="5 6" id="KW-0472">Membrane</keyword>